<protein>
    <submittedName>
        <fullName evidence="4">Unannotated protein</fullName>
    </submittedName>
</protein>
<keyword evidence="1" id="KW-0808">Transferase</keyword>
<dbReference type="InterPro" id="IPR016181">
    <property type="entry name" value="Acyl_CoA_acyltransferase"/>
</dbReference>
<dbReference type="InterPro" id="IPR000182">
    <property type="entry name" value="GNAT_dom"/>
</dbReference>
<evidence type="ECO:0000259" key="3">
    <source>
        <dbReference type="PROSITE" id="PS51186"/>
    </source>
</evidence>
<feature type="domain" description="N-acetyltransferase" evidence="3">
    <location>
        <begin position="95"/>
        <end position="237"/>
    </location>
</feature>
<dbReference type="PROSITE" id="PS51186">
    <property type="entry name" value="GNAT"/>
    <property type="match status" value="1"/>
</dbReference>
<dbReference type="CDD" id="cd04301">
    <property type="entry name" value="NAT_SF"/>
    <property type="match status" value="1"/>
</dbReference>
<proteinExistence type="predicted"/>
<dbReference type="InterPro" id="IPR050832">
    <property type="entry name" value="Bact_Acetyltransf"/>
</dbReference>
<evidence type="ECO:0000313" key="4">
    <source>
        <dbReference type="EMBL" id="CAB5067850.1"/>
    </source>
</evidence>
<sequence length="237" mass="25650">MEPRPVAPLFGNWPYDPTTALLTLRSGHHPEATITRDVVNMWLGTAQHGGFARVRTNAVSPQLAGILATVGFSVKQELSLLTAPLQNLPCSPHKVSARRVTAAEAVRIDCAAFHGEWAIDPPALLAAKQATQFHRLRGLAPSRLRRTSGYCLSGYTPGSAALQYGYIQRLAVHPSAQRSGYGRKLVLDAMHWLGSRGMQHALVNTDSTNAAALSLYGSLGFTPMSYSLYVLERACTD</sequence>
<dbReference type="GO" id="GO:0016747">
    <property type="term" value="F:acyltransferase activity, transferring groups other than amino-acyl groups"/>
    <property type="evidence" value="ECO:0007669"/>
    <property type="project" value="InterPro"/>
</dbReference>
<gene>
    <name evidence="4" type="ORF">UFOPK4347_01596</name>
</gene>
<dbReference type="Gene3D" id="3.40.630.30">
    <property type="match status" value="1"/>
</dbReference>
<dbReference type="AlphaFoldDB" id="A0A6J7UPE4"/>
<dbReference type="SUPFAM" id="SSF55729">
    <property type="entry name" value="Acyl-CoA N-acyltransferases (Nat)"/>
    <property type="match status" value="1"/>
</dbReference>
<keyword evidence="2" id="KW-0012">Acyltransferase</keyword>
<organism evidence="4">
    <name type="scientific">freshwater metagenome</name>
    <dbReference type="NCBI Taxonomy" id="449393"/>
    <lineage>
        <taxon>unclassified sequences</taxon>
        <taxon>metagenomes</taxon>
        <taxon>ecological metagenomes</taxon>
    </lineage>
</organism>
<dbReference type="EMBL" id="CAFBQU010000069">
    <property type="protein sequence ID" value="CAB5067850.1"/>
    <property type="molecule type" value="Genomic_DNA"/>
</dbReference>
<evidence type="ECO:0000256" key="1">
    <source>
        <dbReference type="ARBA" id="ARBA00022679"/>
    </source>
</evidence>
<dbReference type="Pfam" id="PF00583">
    <property type="entry name" value="Acetyltransf_1"/>
    <property type="match status" value="1"/>
</dbReference>
<evidence type="ECO:0000256" key="2">
    <source>
        <dbReference type="ARBA" id="ARBA00023315"/>
    </source>
</evidence>
<name>A0A6J7UPE4_9ZZZZ</name>
<dbReference type="PANTHER" id="PTHR43877">
    <property type="entry name" value="AMINOALKYLPHOSPHONATE N-ACETYLTRANSFERASE-RELATED-RELATED"/>
    <property type="match status" value="1"/>
</dbReference>
<reference evidence="4" key="1">
    <citation type="submission" date="2020-05" db="EMBL/GenBank/DDBJ databases">
        <authorList>
            <person name="Chiriac C."/>
            <person name="Salcher M."/>
            <person name="Ghai R."/>
            <person name="Kavagutti S V."/>
        </authorList>
    </citation>
    <scope>NUCLEOTIDE SEQUENCE</scope>
</reference>
<accession>A0A6J7UPE4</accession>